<evidence type="ECO:0000313" key="5">
    <source>
        <dbReference type="EMBL" id="MFC4312339.1"/>
    </source>
</evidence>
<feature type="domain" description="Protein FecR C-terminal" evidence="4">
    <location>
        <begin position="294"/>
        <end position="361"/>
    </location>
</feature>
<sequence length="365" mass="40025">MKASMDSNVPESERVEEAAARWFARQHSEGWTDADQAQFDAWLDASTAHRVQYLRIVTTWEQSARMQALSAGVSPGTVPPRDSWGDQRFPGGSTAQAEIAGGEIASEPTRHHRRHWHFAAAALVAVALGLSMWAIDLRFAADRYTTALGGVENVSLGDGSKITLNTDTSIRVSFSDHERTIKLDKGEAFFEVAKDKTRPFIVYAGNKRVMAVGTRFSVRRDRDDIQVVVAEGRVNLAASPEQVLATPGANDGRGPMPATFLDAGAVARTSNDDVLVRPDAGAEVVKLLSWRKGYIYFDNVPLADAVAEFNRYNTRKMVIEDPEIGTLRVGGNFRSTNIDAFLELMQSGFPVAVDDSGDRIVLKNR</sequence>
<comment type="caution">
    <text evidence="5">The sequence shown here is derived from an EMBL/GenBank/DDBJ whole genome shotgun (WGS) entry which is preliminary data.</text>
</comment>
<dbReference type="Gene3D" id="2.60.120.1440">
    <property type="match status" value="1"/>
</dbReference>
<keyword evidence="6" id="KW-1185">Reference proteome</keyword>
<keyword evidence="1" id="KW-0472">Membrane</keyword>
<dbReference type="InterPro" id="IPR032508">
    <property type="entry name" value="FecR_C"/>
</dbReference>
<keyword evidence="1" id="KW-1133">Transmembrane helix</keyword>
<dbReference type="InterPro" id="IPR032623">
    <property type="entry name" value="FecR_N"/>
</dbReference>
<keyword evidence="1" id="KW-0812">Transmembrane</keyword>
<dbReference type="Gene3D" id="3.55.50.30">
    <property type="match status" value="1"/>
</dbReference>
<accession>A0ABV8T154</accession>
<proteinExistence type="predicted"/>
<dbReference type="Proteomes" id="UP001595904">
    <property type="component" value="Unassembled WGS sequence"/>
</dbReference>
<evidence type="ECO:0000259" key="2">
    <source>
        <dbReference type="Pfam" id="PF04773"/>
    </source>
</evidence>
<organism evidence="5 6">
    <name type="scientific">Steroidobacter flavus</name>
    <dbReference type="NCBI Taxonomy" id="1842136"/>
    <lineage>
        <taxon>Bacteria</taxon>
        <taxon>Pseudomonadati</taxon>
        <taxon>Pseudomonadota</taxon>
        <taxon>Gammaproteobacteria</taxon>
        <taxon>Steroidobacterales</taxon>
        <taxon>Steroidobacteraceae</taxon>
        <taxon>Steroidobacter</taxon>
    </lineage>
</organism>
<dbReference type="InterPro" id="IPR006860">
    <property type="entry name" value="FecR"/>
</dbReference>
<evidence type="ECO:0000313" key="6">
    <source>
        <dbReference type="Proteomes" id="UP001595904"/>
    </source>
</evidence>
<dbReference type="PANTHER" id="PTHR30273:SF2">
    <property type="entry name" value="PROTEIN FECR"/>
    <property type="match status" value="1"/>
</dbReference>
<dbReference type="Pfam" id="PF16220">
    <property type="entry name" value="DUF4880"/>
    <property type="match status" value="1"/>
</dbReference>
<dbReference type="PANTHER" id="PTHR30273">
    <property type="entry name" value="PERIPLASMIC SIGNAL SENSOR AND SIGMA FACTOR ACTIVATOR FECR-RELATED"/>
    <property type="match status" value="1"/>
</dbReference>
<name>A0ABV8T154_9GAMM</name>
<evidence type="ECO:0000259" key="4">
    <source>
        <dbReference type="Pfam" id="PF16344"/>
    </source>
</evidence>
<dbReference type="RefSeq" id="WP_380601643.1">
    <property type="nucleotide sequence ID" value="NZ_JBHSDU010000014.1"/>
</dbReference>
<dbReference type="InterPro" id="IPR012373">
    <property type="entry name" value="Ferrdict_sens_TM"/>
</dbReference>
<dbReference type="Pfam" id="PF04773">
    <property type="entry name" value="FecR"/>
    <property type="match status" value="1"/>
</dbReference>
<gene>
    <name evidence="5" type="ORF">ACFPN2_24870</name>
</gene>
<dbReference type="PIRSF" id="PIRSF018266">
    <property type="entry name" value="FecR"/>
    <property type="match status" value="1"/>
</dbReference>
<feature type="domain" description="FecR N-terminal" evidence="3">
    <location>
        <begin position="17"/>
        <end position="56"/>
    </location>
</feature>
<reference evidence="6" key="1">
    <citation type="journal article" date="2019" name="Int. J. Syst. Evol. Microbiol.">
        <title>The Global Catalogue of Microorganisms (GCM) 10K type strain sequencing project: providing services to taxonomists for standard genome sequencing and annotation.</title>
        <authorList>
            <consortium name="The Broad Institute Genomics Platform"/>
            <consortium name="The Broad Institute Genome Sequencing Center for Infectious Disease"/>
            <person name="Wu L."/>
            <person name="Ma J."/>
        </authorList>
    </citation>
    <scope>NUCLEOTIDE SEQUENCE [LARGE SCALE GENOMIC DNA]</scope>
    <source>
        <strain evidence="6">CGMCC 1.10759</strain>
    </source>
</reference>
<protein>
    <submittedName>
        <fullName evidence="5">FecR family protein</fullName>
    </submittedName>
</protein>
<dbReference type="Pfam" id="PF16344">
    <property type="entry name" value="FecR_C"/>
    <property type="match status" value="1"/>
</dbReference>
<dbReference type="EMBL" id="JBHSDU010000014">
    <property type="protein sequence ID" value="MFC4312339.1"/>
    <property type="molecule type" value="Genomic_DNA"/>
</dbReference>
<feature type="transmembrane region" description="Helical" evidence="1">
    <location>
        <begin position="116"/>
        <end position="135"/>
    </location>
</feature>
<evidence type="ECO:0000259" key="3">
    <source>
        <dbReference type="Pfam" id="PF16220"/>
    </source>
</evidence>
<feature type="domain" description="FecR protein" evidence="2">
    <location>
        <begin position="142"/>
        <end position="235"/>
    </location>
</feature>
<evidence type="ECO:0000256" key="1">
    <source>
        <dbReference type="SAM" id="Phobius"/>
    </source>
</evidence>